<evidence type="ECO:0000313" key="2">
    <source>
        <dbReference type="Proteomes" id="UP000233332"/>
    </source>
</evidence>
<gene>
    <name evidence="1" type="ORF">COO92_01965</name>
</gene>
<evidence type="ECO:0000313" key="1">
    <source>
        <dbReference type="EMBL" id="PKR60494.1"/>
    </source>
</evidence>
<keyword evidence="2" id="KW-1185">Reference proteome</keyword>
<reference evidence="1 2" key="1">
    <citation type="submission" date="2017-09" db="EMBL/GenBank/DDBJ databases">
        <title>Biodiversity and function of Thalassospira species in the particle-attached aromatic-hydrocarbon-degrading consortia from the surface seawater of the China South Sea.</title>
        <authorList>
            <person name="Dong C."/>
            <person name="Lai Q."/>
            <person name="Shao Z."/>
        </authorList>
    </citation>
    <scope>NUCLEOTIDE SEQUENCE [LARGE SCALE GENOMIC DNA]</scope>
    <source>
        <strain evidence="1 2">139Z-12</strain>
    </source>
</reference>
<sequence>MKSFLRTFLLFVVTIIPLGACGDLPRPFQGAGREGDPSLLELRDTETVRVEGGEDLPEGASQHLARAMARALRSRDIPAYSDSDKGGDYILRPNVQASLIDAGASVDITWVLMRPDGLAIDTTSAKGQLSPDQWFADVPTEPEESDLAVPQELVDKVRDLGGITQDPQAETYDALVTQSADKIAFMITGDRTALRAAPVMKVALIDFAGAPGDGNTALARSAGALLQSKGIEIDNTDIGDHSVILSATTQVTPVDKSKSRTPVDRVLIEWVIMDVDGTELGQMKQNNVVPHGSLDERWGTIASLAAQAAVESLEGVLGQIASRKQWQLRAPKKTASAR</sequence>
<dbReference type="RefSeq" id="WP_101300005.1">
    <property type="nucleotide sequence ID" value="NZ_NXGX01000001.1"/>
</dbReference>
<dbReference type="AlphaFoldDB" id="A0A2N3LCH0"/>
<organism evidence="1 2">
    <name type="scientific">Thalassospira lohafexi</name>
    <dbReference type="NCBI Taxonomy" id="744227"/>
    <lineage>
        <taxon>Bacteria</taxon>
        <taxon>Pseudomonadati</taxon>
        <taxon>Pseudomonadota</taxon>
        <taxon>Alphaproteobacteria</taxon>
        <taxon>Rhodospirillales</taxon>
        <taxon>Thalassospiraceae</taxon>
        <taxon>Thalassospira</taxon>
    </lineage>
</organism>
<name>A0A2N3LCH0_9PROT</name>
<dbReference type="EMBL" id="NXGX01000001">
    <property type="protein sequence ID" value="PKR60494.1"/>
    <property type="molecule type" value="Genomic_DNA"/>
</dbReference>
<accession>A0A2N3LCH0</accession>
<proteinExistence type="predicted"/>
<comment type="caution">
    <text evidence="1">The sequence shown here is derived from an EMBL/GenBank/DDBJ whole genome shotgun (WGS) entry which is preliminary data.</text>
</comment>
<protein>
    <submittedName>
        <fullName evidence="1">Uncharacterized protein</fullName>
    </submittedName>
</protein>
<dbReference type="Proteomes" id="UP000233332">
    <property type="component" value="Unassembled WGS sequence"/>
</dbReference>